<protein>
    <submittedName>
        <fullName evidence="2">Uncharacterized protein</fullName>
    </submittedName>
</protein>
<reference evidence="2 3" key="1">
    <citation type="journal article" date="2012" name="BMC Genomics">
        <title>Comparative genomics of bacteria in the genus Providencia isolated from wild Drosophila melanogaster.</title>
        <authorList>
            <person name="Galac M.R."/>
            <person name="Lazzaro B.P."/>
        </authorList>
    </citation>
    <scope>NUCLEOTIDE SEQUENCE [LARGE SCALE GENOMIC DNA]</scope>
    <source>
        <strain evidence="2 3">DSM 19967</strain>
    </source>
</reference>
<evidence type="ECO:0000256" key="1">
    <source>
        <dbReference type="SAM" id="SignalP"/>
    </source>
</evidence>
<dbReference type="EMBL" id="AKKN01000003">
    <property type="protein sequence ID" value="EKT60970.1"/>
    <property type="molecule type" value="Genomic_DNA"/>
</dbReference>
<dbReference type="GO" id="GO:0009289">
    <property type="term" value="C:pilus"/>
    <property type="evidence" value="ECO:0007669"/>
    <property type="project" value="InterPro"/>
</dbReference>
<gene>
    <name evidence="2" type="ORF">OO7_02746</name>
</gene>
<dbReference type="InterPro" id="IPR008966">
    <property type="entry name" value="Adhesion_dom_sf"/>
</dbReference>
<keyword evidence="3" id="KW-1185">Reference proteome</keyword>
<dbReference type="HOGENOM" id="CLU_1466994_0_0_6"/>
<organism evidence="2 3">
    <name type="scientific">Providencia sneebia DSM 19967</name>
    <dbReference type="NCBI Taxonomy" id="1141660"/>
    <lineage>
        <taxon>Bacteria</taxon>
        <taxon>Pseudomonadati</taxon>
        <taxon>Pseudomonadota</taxon>
        <taxon>Gammaproteobacteria</taxon>
        <taxon>Enterobacterales</taxon>
        <taxon>Morganellaceae</taxon>
        <taxon>Providencia</taxon>
    </lineage>
</organism>
<keyword evidence="1" id="KW-0732">Signal</keyword>
<accession>K8WXN8</accession>
<dbReference type="GO" id="GO:0007155">
    <property type="term" value="P:cell adhesion"/>
    <property type="evidence" value="ECO:0007669"/>
    <property type="project" value="InterPro"/>
</dbReference>
<dbReference type="PATRIC" id="fig|1141660.3.peg.553"/>
<name>K8WXN8_9GAMM</name>
<proteinExistence type="predicted"/>
<evidence type="ECO:0000313" key="3">
    <source>
        <dbReference type="Proteomes" id="UP000010290"/>
    </source>
</evidence>
<dbReference type="AlphaFoldDB" id="K8WXN8"/>
<feature type="signal peptide" evidence="1">
    <location>
        <begin position="1"/>
        <end position="22"/>
    </location>
</feature>
<dbReference type="Proteomes" id="UP000010290">
    <property type="component" value="Chromosome"/>
</dbReference>
<feature type="chain" id="PRO_5003923816" evidence="1">
    <location>
        <begin position="23"/>
        <end position="184"/>
    </location>
</feature>
<sequence length="184" mass="20153">MCIKKSITILILFFANSFIAQADYNYTISSEILTGTCDITLSTNFLSLDESEKDLLEQGYITNWKKITYSLSKCGIGPVNTKPTVFITGSNLGSSIPSVGRYLFTNNPNNDTTYTKGFGIILSSSPIPNWDVKYLIGENDAIDTQNGNSLYLATSCGNTTSCNNSASHQVGRLTAALTFNFEYR</sequence>
<evidence type="ECO:0000313" key="2">
    <source>
        <dbReference type="EMBL" id="EKT60970.1"/>
    </source>
</evidence>
<dbReference type="RefSeq" id="WP_008914428.1">
    <property type="nucleotide sequence ID" value="NZ_CM001773.1"/>
</dbReference>
<dbReference type="SUPFAM" id="SSF49401">
    <property type="entry name" value="Bacterial adhesins"/>
    <property type="match status" value="1"/>
</dbReference>
<dbReference type="InterPro" id="IPR036937">
    <property type="entry name" value="Adhesion_dom_fimbrial_sf"/>
</dbReference>
<dbReference type="Gene3D" id="2.60.40.1090">
    <property type="entry name" value="Fimbrial-type adhesion domain"/>
    <property type="match status" value="1"/>
</dbReference>
<comment type="caution">
    <text evidence="2">The sequence shown here is derived from an EMBL/GenBank/DDBJ whole genome shotgun (WGS) entry which is preliminary data.</text>
</comment>